<feature type="transmembrane region" description="Helical" evidence="6">
    <location>
        <begin position="68"/>
        <end position="89"/>
    </location>
</feature>
<feature type="transmembrane region" description="Helical" evidence="6">
    <location>
        <begin position="407"/>
        <end position="428"/>
    </location>
</feature>
<evidence type="ECO:0000256" key="3">
    <source>
        <dbReference type="ARBA" id="ARBA00022692"/>
    </source>
</evidence>
<feature type="transmembrane region" description="Helical" evidence="6">
    <location>
        <begin position="35"/>
        <end position="56"/>
    </location>
</feature>
<feature type="transmembrane region" description="Helical" evidence="6">
    <location>
        <begin position="276"/>
        <end position="301"/>
    </location>
</feature>
<keyword evidence="4 6" id="KW-1133">Transmembrane helix</keyword>
<keyword evidence="3 6" id="KW-0812">Transmembrane</keyword>
<evidence type="ECO:0008006" key="9">
    <source>
        <dbReference type="Google" id="ProtNLM"/>
    </source>
</evidence>
<feature type="transmembrane region" description="Helical" evidence="6">
    <location>
        <begin position="101"/>
        <end position="127"/>
    </location>
</feature>
<evidence type="ECO:0000256" key="4">
    <source>
        <dbReference type="ARBA" id="ARBA00022989"/>
    </source>
</evidence>
<feature type="transmembrane region" description="Helical" evidence="6">
    <location>
        <begin position="196"/>
        <end position="218"/>
    </location>
</feature>
<dbReference type="InterPro" id="IPR050833">
    <property type="entry name" value="Poly_Biosynth_Transport"/>
</dbReference>
<feature type="transmembrane region" description="Helical" evidence="6">
    <location>
        <begin position="322"/>
        <end position="340"/>
    </location>
</feature>
<dbReference type="PANTHER" id="PTHR30250:SF11">
    <property type="entry name" value="O-ANTIGEN TRANSPORTER-RELATED"/>
    <property type="match status" value="1"/>
</dbReference>
<feature type="transmembrane region" description="Helical" evidence="6">
    <location>
        <begin position="249"/>
        <end position="270"/>
    </location>
</feature>
<comment type="subcellular location">
    <subcellularLocation>
        <location evidence="1">Cell membrane</location>
        <topology evidence="1">Multi-pass membrane protein</topology>
    </subcellularLocation>
</comment>
<feature type="transmembrane region" description="Helical" evidence="6">
    <location>
        <begin position="168"/>
        <end position="190"/>
    </location>
</feature>
<feature type="transmembrane region" description="Helical" evidence="6">
    <location>
        <begin position="139"/>
        <end position="156"/>
    </location>
</feature>
<dbReference type="Proteomes" id="UP001141629">
    <property type="component" value="Unassembled WGS sequence"/>
</dbReference>
<keyword evidence="8" id="KW-1185">Reference proteome</keyword>
<evidence type="ECO:0000256" key="1">
    <source>
        <dbReference type="ARBA" id="ARBA00004651"/>
    </source>
</evidence>
<keyword evidence="5 6" id="KW-0472">Membrane</keyword>
<reference evidence="7" key="2">
    <citation type="journal article" date="2022" name="BMC Genomics">
        <title>Comparative genome analysis of mycobacteria focusing on tRNA and non-coding RNA.</title>
        <authorList>
            <person name="Behra P.R.K."/>
            <person name="Pettersson B.M.F."/>
            <person name="Ramesh M."/>
            <person name="Das S."/>
            <person name="Dasgupta S."/>
            <person name="Kirsebom L.A."/>
        </authorList>
    </citation>
    <scope>NUCLEOTIDE SEQUENCE</scope>
    <source>
        <strain evidence="7">DSM 44838</strain>
    </source>
</reference>
<organism evidence="7 8">
    <name type="scientific">Mycobacterium yunnanensis</name>
    <dbReference type="NCBI Taxonomy" id="368477"/>
    <lineage>
        <taxon>Bacteria</taxon>
        <taxon>Bacillati</taxon>
        <taxon>Actinomycetota</taxon>
        <taxon>Actinomycetes</taxon>
        <taxon>Mycobacteriales</taxon>
        <taxon>Mycobacteriaceae</taxon>
        <taxon>Mycobacterium</taxon>
    </lineage>
</organism>
<protein>
    <recommendedName>
        <fullName evidence="9">Membrane protein involved in the export of O-antigen and teichoic acid</fullName>
    </recommendedName>
</protein>
<feature type="transmembrane region" description="Helical" evidence="6">
    <location>
        <begin position="352"/>
        <end position="371"/>
    </location>
</feature>
<evidence type="ECO:0000256" key="6">
    <source>
        <dbReference type="SAM" id="Phobius"/>
    </source>
</evidence>
<feature type="transmembrane region" description="Helical" evidence="6">
    <location>
        <begin position="383"/>
        <end position="401"/>
    </location>
</feature>
<sequence length="443" mass="46365">MNIDAPRASAQLLDSPPVRHLASALSNPLLRNGHLLTLSSGLVAVTGLCFWTTAAWEYDAAVVGSNSAAVSLMLLLVSISQLNLSSAVVRFVPAAGRHTKVLVGSVLTVAGFVALVVGVCTVSLVHVVSPSTTFFDGTTAQAIFVVATVASTIFVIQEGVLAGLRRTALVPLTNFLFALGKLGLVVAFSVSMPTHGILTAWALSAAAVVVAINVFLFLRAIPRRRPTATAESVVLPPLRQVIRFVTLDYVGAICSVAAVTTMPMLVLAALGATQNAYFSMAWLIGTSILQISLNMGISLVVESASSQSDLARQARHVLVHTGKVLVAVVLTILVAAPYLLEIFGSAYREAAGTLRIFALSALPHLVVTTGISSARAQRRMKIVLWAQVPQAALTIPLAWFLLPVIGIAGASVAWLITISLIACGLAVCKDSWLTVTVPGGERP</sequence>
<dbReference type="AlphaFoldDB" id="A0A9X2YUZ5"/>
<evidence type="ECO:0000313" key="8">
    <source>
        <dbReference type="Proteomes" id="UP001141629"/>
    </source>
</evidence>
<dbReference type="PANTHER" id="PTHR30250">
    <property type="entry name" value="PST FAMILY PREDICTED COLANIC ACID TRANSPORTER"/>
    <property type="match status" value="1"/>
</dbReference>
<comment type="caution">
    <text evidence="7">The sequence shown here is derived from an EMBL/GenBank/DDBJ whole genome shotgun (WGS) entry which is preliminary data.</text>
</comment>
<proteinExistence type="predicted"/>
<keyword evidence="2" id="KW-1003">Cell membrane</keyword>
<name>A0A9X2YUZ5_9MYCO</name>
<reference evidence="7" key="1">
    <citation type="submission" date="2020-07" db="EMBL/GenBank/DDBJ databases">
        <authorList>
            <person name="Pettersson B.M.F."/>
            <person name="Behra P.R.K."/>
            <person name="Ramesh M."/>
            <person name="Das S."/>
            <person name="Dasgupta S."/>
            <person name="Kirsebom L.A."/>
        </authorList>
    </citation>
    <scope>NUCLEOTIDE SEQUENCE</scope>
    <source>
        <strain evidence="7">DSM 44838</strain>
    </source>
</reference>
<evidence type="ECO:0000313" key="7">
    <source>
        <dbReference type="EMBL" id="MCV7418949.1"/>
    </source>
</evidence>
<evidence type="ECO:0000256" key="5">
    <source>
        <dbReference type="ARBA" id="ARBA00023136"/>
    </source>
</evidence>
<accession>A0A9X2YUZ5</accession>
<evidence type="ECO:0000256" key="2">
    <source>
        <dbReference type="ARBA" id="ARBA00022475"/>
    </source>
</evidence>
<dbReference type="GO" id="GO:0005886">
    <property type="term" value="C:plasma membrane"/>
    <property type="evidence" value="ECO:0007669"/>
    <property type="project" value="UniProtKB-SubCell"/>
</dbReference>
<dbReference type="EMBL" id="JACKVK010000001">
    <property type="protein sequence ID" value="MCV7418949.1"/>
    <property type="molecule type" value="Genomic_DNA"/>
</dbReference>
<dbReference type="RefSeq" id="WP_263993671.1">
    <property type="nucleotide sequence ID" value="NZ_JACKVK010000001.1"/>
</dbReference>
<gene>
    <name evidence="7" type="ORF">H7K45_00170</name>
</gene>